<protein>
    <submittedName>
        <fullName evidence="1">Uncharacterized protein</fullName>
    </submittedName>
</protein>
<gene>
    <name evidence="1" type="ORF">LCGC14_2956670</name>
</gene>
<comment type="caution">
    <text evidence="1">The sequence shown here is derived from an EMBL/GenBank/DDBJ whole genome shotgun (WGS) entry which is preliminary data.</text>
</comment>
<name>A0A0F8XE95_9ZZZZ</name>
<proteinExistence type="predicted"/>
<accession>A0A0F8XE95</accession>
<evidence type="ECO:0000313" key="1">
    <source>
        <dbReference type="EMBL" id="KKK67178.1"/>
    </source>
</evidence>
<organism evidence="1">
    <name type="scientific">marine sediment metagenome</name>
    <dbReference type="NCBI Taxonomy" id="412755"/>
    <lineage>
        <taxon>unclassified sequences</taxon>
        <taxon>metagenomes</taxon>
        <taxon>ecological metagenomes</taxon>
    </lineage>
</organism>
<reference evidence="1" key="1">
    <citation type="journal article" date="2015" name="Nature">
        <title>Complex archaea that bridge the gap between prokaryotes and eukaryotes.</title>
        <authorList>
            <person name="Spang A."/>
            <person name="Saw J.H."/>
            <person name="Jorgensen S.L."/>
            <person name="Zaremba-Niedzwiedzka K."/>
            <person name="Martijn J."/>
            <person name="Lind A.E."/>
            <person name="van Eijk R."/>
            <person name="Schleper C."/>
            <person name="Guy L."/>
            <person name="Ettema T.J."/>
        </authorList>
    </citation>
    <scope>NUCLEOTIDE SEQUENCE</scope>
</reference>
<dbReference type="AlphaFoldDB" id="A0A0F8XE95"/>
<dbReference type="EMBL" id="LAZR01059733">
    <property type="protein sequence ID" value="KKK67178.1"/>
    <property type="molecule type" value="Genomic_DNA"/>
</dbReference>
<sequence length="132" mass="14820">MRTIKQFCQAHHIAAKAFLAESNPNMDDMPSASRHWSVILRRPGHQMTILFSTGPAIESEPNAEDLMNCLGMDAAGYENAQGFEDWASEYGYDTDSRKAEKAYRAVKSQTTKLAKFLPVDAYNTLLWDTESP</sequence>